<dbReference type="PROSITE" id="PS51257">
    <property type="entry name" value="PROKAR_LIPOPROTEIN"/>
    <property type="match status" value="1"/>
</dbReference>
<dbReference type="EMBL" id="FMVT01000006">
    <property type="protein sequence ID" value="SCY62743.1"/>
    <property type="molecule type" value="Genomic_DNA"/>
</dbReference>
<evidence type="ECO:0000313" key="3">
    <source>
        <dbReference type="EMBL" id="SCY62743.1"/>
    </source>
</evidence>
<organism evidence="3 4">
    <name type="scientific">Paracoccus tibetensis</name>
    <dbReference type="NCBI Taxonomy" id="336292"/>
    <lineage>
        <taxon>Bacteria</taxon>
        <taxon>Pseudomonadati</taxon>
        <taxon>Pseudomonadota</taxon>
        <taxon>Alphaproteobacteria</taxon>
        <taxon>Rhodobacterales</taxon>
        <taxon>Paracoccaceae</taxon>
        <taxon>Paracoccus</taxon>
    </lineage>
</organism>
<sequence>MTDFTRTILAAGALGLACASGALADVTLSGVLTDAEDGNRFFTRLGGTAEESLTISGLKPGADYLLVTTLHDAATGAEVEVVETPLTAEAETAELVVALPVPRNEGEVNIDYVTHNVLRLAGEDAVLAEATGDAADPERAIQVHAIQRVSLVSVRDAEDGDNRIDGAGGRVEAVIRYENMVEGYDYTIWGQLLTPSGQSRSIFAAIPSFAPETKAGELTLTFEVPEGLDGISLTTSVGIFHQNRVELREDGFLVWLEDAPQPVMIASDTVLDDTDLFIEVGVPFGQSE</sequence>
<evidence type="ECO:0000259" key="2">
    <source>
        <dbReference type="Pfam" id="PF18202"/>
    </source>
</evidence>
<feature type="chain" id="PRO_5011792099" description="T-Q ester bond containing domain-containing protein" evidence="1">
    <location>
        <begin position="25"/>
        <end position="288"/>
    </location>
</feature>
<dbReference type="Pfam" id="PF18202">
    <property type="entry name" value="TQ"/>
    <property type="match status" value="2"/>
</dbReference>
<dbReference type="Gene3D" id="2.60.40.3930">
    <property type="match status" value="1"/>
</dbReference>
<evidence type="ECO:0000313" key="4">
    <source>
        <dbReference type="Proteomes" id="UP000199502"/>
    </source>
</evidence>
<keyword evidence="4" id="KW-1185">Reference proteome</keyword>
<dbReference type="STRING" id="336292.SAMN05660710_02171"/>
<name>A0A1G5HG42_9RHOB</name>
<reference evidence="3 4" key="1">
    <citation type="submission" date="2016-10" db="EMBL/GenBank/DDBJ databases">
        <authorList>
            <person name="de Groot N.N."/>
        </authorList>
    </citation>
    <scope>NUCLEOTIDE SEQUENCE [LARGE SCALE GENOMIC DNA]</scope>
    <source>
        <strain evidence="3 4">CGMCC 1.8925</strain>
    </source>
</reference>
<dbReference type="OrthoDB" id="7769435at2"/>
<keyword evidence="1" id="KW-0732">Signal</keyword>
<protein>
    <recommendedName>
        <fullName evidence="2">T-Q ester bond containing domain-containing protein</fullName>
    </recommendedName>
</protein>
<dbReference type="RefSeq" id="WP_090743823.1">
    <property type="nucleotide sequence ID" value="NZ_FMVT01000006.1"/>
</dbReference>
<gene>
    <name evidence="3" type="ORF">SAMN05660710_02171</name>
</gene>
<feature type="domain" description="T-Q ester bond containing" evidence="2">
    <location>
        <begin position="52"/>
        <end position="117"/>
    </location>
</feature>
<dbReference type="InterPro" id="IPR041100">
    <property type="entry name" value="TQ"/>
</dbReference>
<feature type="signal peptide" evidence="1">
    <location>
        <begin position="1"/>
        <end position="24"/>
    </location>
</feature>
<evidence type="ECO:0000256" key="1">
    <source>
        <dbReference type="SAM" id="SignalP"/>
    </source>
</evidence>
<feature type="domain" description="T-Q ester bond containing" evidence="2">
    <location>
        <begin position="156"/>
        <end position="227"/>
    </location>
</feature>
<accession>A0A1G5HG42</accession>
<dbReference type="Proteomes" id="UP000199502">
    <property type="component" value="Unassembled WGS sequence"/>
</dbReference>
<proteinExistence type="predicted"/>
<dbReference type="AlphaFoldDB" id="A0A1G5HG42"/>